<dbReference type="Proteomes" id="UP000572680">
    <property type="component" value="Unassembled WGS sequence"/>
</dbReference>
<accession>A0A7W3LVT6</accession>
<name>A0A7W3LVT6_ACTNM</name>
<reference evidence="2 3" key="1">
    <citation type="submission" date="2020-08" db="EMBL/GenBank/DDBJ databases">
        <title>Genomic Encyclopedia of Type Strains, Phase IV (KMG-IV): sequencing the most valuable type-strain genomes for metagenomic binning, comparative biology and taxonomic classification.</title>
        <authorList>
            <person name="Goeker M."/>
        </authorList>
    </citation>
    <scope>NUCLEOTIDE SEQUENCE [LARGE SCALE GENOMIC DNA]</scope>
    <source>
        <strain evidence="2 3">DSM 44197</strain>
    </source>
</reference>
<evidence type="ECO:0000313" key="2">
    <source>
        <dbReference type="EMBL" id="MBA8955235.1"/>
    </source>
</evidence>
<dbReference type="SUPFAM" id="SSF53697">
    <property type="entry name" value="SIS domain"/>
    <property type="match status" value="1"/>
</dbReference>
<dbReference type="AlphaFoldDB" id="A0A7W3LVT6"/>
<gene>
    <name evidence="2" type="ORF">HNR61_006909</name>
</gene>
<dbReference type="GO" id="GO:0097367">
    <property type="term" value="F:carbohydrate derivative binding"/>
    <property type="evidence" value="ECO:0007669"/>
    <property type="project" value="InterPro"/>
</dbReference>
<protein>
    <submittedName>
        <fullName evidence="2">Glucose-6-phosphate isomerase</fullName>
        <ecNumber evidence="2">5.3.1.9</ecNumber>
    </submittedName>
</protein>
<evidence type="ECO:0000256" key="1">
    <source>
        <dbReference type="SAM" id="MobiDB-lite"/>
    </source>
</evidence>
<dbReference type="GO" id="GO:0004347">
    <property type="term" value="F:glucose-6-phosphate isomerase activity"/>
    <property type="evidence" value="ECO:0007669"/>
    <property type="project" value="UniProtKB-EC"/>
</dbReference>
<keyword evidence="3" id="KW-1185">Reference proteome</keyword>
<feature type="region of interest" description="Disordered" evidence="1">
    <location>
        <begin position="363"/>
        <end position="385"/>
    </location>
</feature>
<comment type="caution">
    <text evidence="2">The sequence shown here is derived from an EMBL/GenBank/DDBJ whole genome shotgun (WGS) entry which is preliminary data.</text>
</comment>
<dbReference type="EMBL" id="JACJIA010000011">
    <property type="protein sequence ID" value="MBA8955235.1"/>
    <property type="molecule type" value="Genomic_DNA"/>
</dbReference>
<dbReference type="InterPro" id="IPR046348">
    <property type="entry name" value="SIS_dom_sf"/>
</dbReference>
<dbReference type="RefSeq" id="WP_182847249.1">
    <property type="nucleotide sequence ID" value="NZ_JACJIA010000011.1"/>
</dbReference>
<keyword evidence="2" id="KW-0413">Isomerase</keyword>
<dbReference type="EC" id="5.3.1.9" evidence="2"/>
<proteinExistence type="predicted"/>
<evidence type="ECO:0000313" key="3">
    <source>
        <dbReference type="Proteomes" id="UP000572680"/>
    </source>
</evidence>
<dbReference type="GO" id="GO:1901135">
    <property type="term" value="P:carbohydrate derivative metabolic process"/>
    <property type="evidence" value="ECO:0007669"/>
    <property type="project" value="InterPro"/>
</dbReference>
<sequence length="537" mass="54273">MTSFTAVVSGPTTITARGAVRQAAERVLGRLWIDEVPVRLASEDPGLWPSTAAAAADAAGRSWCWPGQPGPARLLLDRVAALRAAARAAGTPEVVLIGDGAAARAAAAIAAHAAVPLTVLGGTEPGPLLRLADDAARLARAVFVLTGDDPDHEAAARVLAGLLRERDLSPADRFVTVAEPGTAAAKYAAEAGHPLVEAPAAAPFAALSPQALVPAGLAGADVAGLLDRASAMLPALTRPENNPGLVLGAILGGAARAGRGTVVLGGYAAALPELADWIALLLTDATRGRLLPLVQHGGLPVQPADDLFLVTLDGRPRQDDATVSGPLAEQLVVWEYAAAVAAYLVGADPFAPVPLPVPSPVPGTGAGRSASAADPVSPSGPSAREVAVSTADPAFAAAASLDDLVAEVAGRAAGEGHLTIVAFLDPDPVHGEGAQVRRLAALLAARCARPVTIAWGCRYPAFGNDRREKGVYLVLTGDAARDVPVPGRRGTLGALARARASGVARAASAAGRPVLRLHLHDRRAGLARLLDSARGEA</sequence>
<organism evidence="2 3">
    <name type="scientific">Actinomadura namibiensis</name>
    <dbReference type="NCBI Taxonomy" id="182080"/>
    <lineage>
        <taxon>Bacteria</taxon>
        <taxon>Bacillati</taxon>
        <taxon>Actinomycetota</taxon>
        <taxon>Actinomycetes</taxon>
        <taxon>Streptosporangiales</taxon>
        <taxon>Thermomonosporaceae</taxon>
        <taxon>Actinomadura</taxon>
    </lineage>
</organism>